<dbReference type="Proteomes" id="UP000264820">
    <property type="component" value="Unplaced"/>
</dbReference>
<dbReference type="Ensembl" id="ENSHCOT00000009452.1">
    <property type="protein sequence ID" value="ENSHCOP00000003009.1"/>
    <property type="gene ID" value="ENSHCOG00000004305.1"/>
</dbReference>
<evidence type="ECO:0000256" key="3">
    <source>
        <dbReference type="PROSITE-ProRule" id="PRU00023"/>
    </source>
</evidence>
<dbReference type="PRINTS" id="PR01415">
    <property type="entry name" value="ANKYRIN"/>
</dbReference>
<feature type="repeat" description="ANK" evidence="3">
    <location>
        <begin position="95"/>
        <end position="127"/>
    </location>
</feature>
<sequence>GAATRPCAGCSRVGAVLFEDNDTSLSGAASEGSANLVRLLLARGSDPLRSDQQRETALTVASRRCHRDVLRALLDWVRVRDARTAAAMLEHADNDGWTALRSAARGGHGEAVRLLLDAGADVDGAYDGHSALSAALLEGHGEVAELLMRRGADTDVRDAEGRPLLYLLVLEGRCAAGVGPRRWSASRRRSAPAPTG</sequence>
<organism evidence="4 5">
    <name type="scientific">Hippocampus comes</name>
    <name type="common">Tiger tail seahorse</name>
    <dbReference type="NCBI Taxonomy" id="109280"/>
    <lineage>
        <taxon>Eukaryota</taxon>
        <taxon>Metazoa</taxon>
        <taxon>Chordata</taxon>
        <taxon>Craniata</taxon>
        <taxon>Vertebrata</taxon>
        <taxon>Euteleostomi</taxon>
        <taxon>Actinopterygii</taxon>
        <taxon>Neopterygii</taxon>
        <taxon>Teleostei</taxon>
        <taxon>Neoteleostei</taxon>
        <taxon>Acanthomorphata</taxon>
        <taxon>Syngnathiaria</taxon>
        <taxon>Syngnathiformes</taxon>
        <taxon>Syngnathoidei</taxon>
        <taxon>Syngnathidae</taxon>
        <taxon>Hippocampus</taxon>
    </lineage>
</organism>
<evidence type="ECO:0000313" key="5">
    <source>
        <dbReference type="Proteomes" id="UP000264820"/>
    </source>
</evidence>
<dbReference type="AlphaFoldDB" id="A0A3Q3D572"/>
<name>A0A3Q3D572_HIPCM</name>
<evidence type="ECO:0000256" key="1">
    <source>
        <dbReference type="ARBA" id="ARBA00022737"/>
    </source>
</evidence>
<dbReference type="SMART" id="SM00248">
    <property type="entry name" value="ANK"/>
    <property type="match status" value="4"/>
</dbReference>
<dbReference type="PANTHER" id="PTHR24166">
    <property type="entry name" value="ROLLING PEBBLES, ISOFORM B"/>
    <property type="match status" value="1"/>
</dbReference>
<evidence type="ECO:0000313" key="4">
    <source>
        <dbReference type="Ensembl" id="ENSHCOP00000003009.1"/>
    </source>
</evidence>
<keyword evidence="5" id="KW-1185">Reference proteome</keyword>
<dbReference type="Gene3D" id="1.25.40.20">
    <property type="entry name" value="Ankyrin repeat-containing domain"/>
    <property type="match status" value="1"/>
</dbReference>
<feature type="repeat" description="ANK" evidence="3">
    <location>
        <begin position="20"/>
        <end position="52"/>
    </location>
</feature>
<evidence type="ECO:0000256" key="2">
    <source>
        <dbReference type="ARBA" id="ARBA00023043"/>
    </source>
</evidence>
<keyword evidence="1" id="KW-0677">Repeat</keyword>
<accession>A0A3Q3D572</accession>
<dbReference type="InterPro" id="IPR050889">
    <property type="entry name" value="Dendritic_Spine_Reg/Scaffold"/>
</dbReference>
<dbReference type="PROSITE" id="PS50297">
    <property type="entry name" value="ANK_REP_REGION"/>
    <property type="match status" value="3"/>
</dbReference>
<dbReference type="PROSITE" id="PS50088">
    <property type="entry name" value="ANK_REPEAT"/>
    <property type="match status" value="3"/>
</dbReference>
<proteinExistence type="predicted"/>
<dbReference type="InterPro" id="IPR002110">
    <property type="entry name" value="Ankyrin_rpt"/>
</dbReference>
<dbReference type="Pfam" id="PF12796">
    <property type="entry name" value="Ank_2"/>
    <property type="match status" value="2"/>
</dbReference>
<reference evidence="4" key="1">
    <citation type="submission" date="2025-08" db="UniProtKB">
        <authorList>
            <consortium name="Ensembl"/>
        </authorList>
    </citation>
    <scope>IDENTIFICATION</scope>
</reference>
<dbReference type="GeneTree" id="ENSGT00940000155116"/>
<dbReference type="InterPro" id="IPR036770">
    <property type="entry name" value="Ankyrin_rpt-contain_sf"/>
</dbReference>
<dbReference type="SUPFAM" id="SSF48403">
    <property type="entry name" value="Ankyrin repeat"/>
    <property type="match status" value="1"/>
</dbReference>
<feature type="repeat" description="ANK" evidence="3">
    <location>
        <begin position="127"/>
        <end position="159"/>
    </location>
</feature>
<protein>
    <submittedName>
        <fullName evidence="4">Uncharacterized protein</fullName>
    </submittedName>
</protein>
<dbReference type="PANTHER" id="PTHR24166:SF48">
    <property type="entry name" value="PROTEIN VAPYRIN"/>
    <property type="match status" value="1"/>
</dbReference>
<keyword evidence="2 3" id="KW-0040">ANK repeat</keyword>
<reference evidence="4" key="2">
    <citation type="submission" date="2025-09" db="UniProtKB">
        <authorList>
            <consortium name="Ensembl"/>
        </authorList>
    </citation>
    <scope>IDENTIFICATION</scope>
</reference>